<dbReference type="OrthoDB" id="1928087at2759"/>
<proteinExistence type="predicted"/>
<evidence type="ECO:0000259" key="7">
    <source>
        <dbReference type="PROSITE" id="PS50815"/>
    </source>
</evidence>
<feature type="compositionally biased region" description="Low complexity" evidence="6">
    <location>
        <begin position="277"/>
        <end position="286"/>
    </location>
</feature>
<evidence type="ECO:0000256" key="2">
    <source>
        <dbReference type="ARBA" id="ARBA00004286"/>
    </source>
</evidence>
<dbReference type="GO" id="GO:0005634">
    <property type="term" value="C:nucleus"/>
    <property type="evidence" value="ECO:0007669"/>
    <property type="project" value="UniProtKB-SubCell"/>
</dbReference>
<feature type="compositionally biased region" description="Gly residues" evidence="6">
    <location>
        <begin position="307"/>
        <end position="320"/>
    </location>
</feature>
<organism evidence="8 9">
    <name type="scientific">Chlamydomonas incerta</name>
    <dbReference type="NCBI Taxonomy" id="51695"/>
    <lineage>
        <taxon>Eukaryota</taxon>
        <taxon>Viridiplantae</taxon>
        <taxon>Chlorophyta</taxon>
        <taxon>core chlorophytes</taxon>
        <taxon>Chlorophyceae</taxon>
        <taxon>CS clade</taxon>
        <taxon>Chlamydomonadales</taxon>
        <taxon>Chlamydomonadaceae</taxon>
        <taxon>Chlamydomonas</taxon>
    </lineage>
</organism>
<dbReference type="Pfam" id="PF02301">
    <property type="entry name" value="HORMA"/>
    <property type="match status" value="1"/>
</dbReference>
<feature type="compositionally biased region" description="Low complexity" evidence="6">
    <location>
        <begin position="398"/>
        <end position="408"/>
    </location>
</feature>
<dbReference type="Proteomes" id="UP000650467">
    <property type="component" value="Unassembled WGS sequence"/>
</dbReference>
<keyword evidence="3" id="KW-0158">Chromosome</keyword>
<dbReference type="GO" id="GO:0051321">
    <property type="term" value="P:meiotic cell cycle"/>
    <property type="evidence" value="ECO:0007669"/>
    <property type="project" value="UniProtKB-KW"/>
</dbReference>
<comment type="subcellular location">
    <subcellularLocation>
        <location evidence="2">Chromosome</location>
    </subcellularLocation>
    <subcellularLocation>
        <location evidence="1">Nucleus</location>
    </subcellularLocation>
</comment>
<feature type="compositionally biased region" description="Basic residues" evidence="6">
    <location>
        <begin position="786"/>
        <end position="795"/>
    </location>
</feature>
<feature type="region of interest" description="Disordered" evidence="6">
    <location>
        <begin position="135"/>
        <end position="162"/>
    </location>
</feature>
<dbReference type="InterPro" id="IPR051294">
    <property type="entry name" value="HORMA_MeioticProgression"/>
</dbReference>
<evidence type="ECO:0000256" key="5">
    <source>
        <dbReference type="ARBA" id="ARBA00023254"/>
    </source>
</evidence>
<feature type="domain" description="HORMA" evidence="7">
    <location>
        <begin position="21"/>
        <end position="252"/>
    </location>
</feature>
<evidence type="ECO:0000256" key="6">
    <source>
        <dbReference type="SAM" id="MobiDB-lite"/>
    </source>
</evidence>
<evidence type="ECO:0000313" key="9">
    <source>
        <dbReference type="Proteomes" id="UP000650467"/>
    </source>
</evidence>
<feature type="region of interest" description="Disordered" evidence="6">
    <location>
        <begin position="277"/>
        <end position="420"/>
    </location>
</feature>
<dbReference type="GO" id="GO:0005694">
    <property type="term" value="C:chromosome"/>
    <property type="evidence" value="ECO:0007669"/>
    <property type="project" value="UniProtKB-SubCell"/>
</dbReference>
<comment type="caution">
    <text evidence="8">The sequence shown here is derived from an EMBL/GenBank/DDBJ whole genome shotgun (WGS) entry which is preliminary data.</text>
</comment>
<sequence>MGRPKVAAQAQAQAQVAISHTESLELVRCLLRVSIFHVAYLRGLFPEKSFKGVDMKNLDDMHIKMLLPTCDESRRLVDWVEGGVYDSIKRGYLKNLFFGISTDPEGTQLLEEYIFTFRYGEGRVAMDVNATANGSTEGGGEAGGLGGGKRKGQFKQKDGSGGDGAGTDLNTVRYQVCRLIRMLVQVCRTLDKVPAERYLFMKLTYQDHTPDEYEPPYFVPVDESGVGHFHRSPFSMAVGRVNTDHHAVSLKVKSTLDSCDDDLNLGDAEDELMAGAAAGADAAGDAAGERQHQHLHGRAPPPSAGSVGSGDAGTGTGTEAGAGATDDVTAGGGDEGGDGAADGEGEGEDGEGLPPASQVTQQTQEQRREEDEEEEGAGVGEGMDGDVVQLREQEVEEGGAQAAAAAPGNGAGGGDGMDIDGEAATAAAAAAGGEGDDVTEVPEEATDDYRAVVHYCAGRSQVSMRQLGRHFASHMSQGALGGYVSRLAEQGVLVAVPGAKTTWRVNAAMAVTATAAATQVMAAPARPADAKAAGGVDSAAPPPPAADADPAAMLVERMDGLTMGPAAAATAAAVPAAAPPPVQATAAAGGRGGRRRGAPPAGAAVPEVAKAAREDAADVRRPSRDQLMEAAEEEEARAAEGRDRDLKSRGGRMESGDAGDAVTGGGDSGAGKSTGRGGGGAGTDGDGGDATAAANVYIADSQQSDRDREKTRGGRVRKASYVADPIQQGAGAAAPDGAAAPGGGGGGSKKARTAAAAAAPAPTPAPKAKAGRGEAKGAGAGSTPRGRSRLGAMRR</sequence>
<keyword evidence="4" id="KW-0539">Nucleus</keyword>
<dbReference type="PROSITE" id="PS50815">
    <property type="entry name" value="HORMA"/>
    <property type="match status" value="1"/>
</dbReference>
<dbReference type="EMBL" id="JAEHOC010000023">
    <property type="protein sequence ID" value="KAG2431756.1"/>
    <property type="molecule type" value="Genomic_DNA"/>
</dbReference>
<dbReference type="SUPFAM" id="SSF56019">
    <property type="entry name" value="The spindle assembly checkpoint protein mad2"/>
    <property type="match status" value="1"/>
</dbReference>
<reference evidence="8" key="1">
    <citation type="journal article" date="2020" name="bioRxiv">
        <title>Comparative genomics of Chlamydomonas.</title>
        <authorList>
            <person name="Craig R.J."/>
            <person name="Hasan A.R."/>
            <person name="Ness R.W."/>
            <person name="Keightley P.D."/>
        </authorList>
    </citation>
    <scope>NUCLEOTIDE SEQUENCE</scope>
    <source>
        <strain evidence="8">SAG 7.73</strain>
    </source>
</reference>
<feature type="compositionally biased region" description="Gly residues" evidence="6">
    <location>
        <begin position="662"/>
        <end position="685"/>
    </location>
</feature>
<gene>
    <name evidence="8" type="ORF">HXX76_009252</name>
</gene>
<protein>
    <recommendedName>
        <fullName evidence="7">HORMA domain-containing protein</fullName>
    </recommendedName>
</protein>
<feature type="compositionally biased region" description="Basic and acidic residues" evidence="6">
    <location>
        <begin position="610"/>
        <end position="627"/>
    </location>
</feature>
<dbReference type="PANTHER" id="PTHR48225:SF7">
    <property type="entry name" value="MEIOSIS-SPECIFIC PROTEIN HOP1"/>
    <property type="match status" value="1"/>
</dbReference>
<feature type="compositionally biased region" description="Low complexity" evidence="6">
    <location>
        <begin position="729"/>
        <end position="739"/>
    </location>
</feature>
<keyword evidence="9" id="KW-1185">Reference proteome</keyword>
<dbReference type="Gene3D" id="3.30.900.10">
    <property type="entry name" value="HORMA domain"/>
    <property type="match status" value="1"/>
</dbReference>
<feature type="compositionally biased region" description="Acidic residues" evidence="6">
    <location>
        <begin position="335"/>
        <end position="351"/>
    </location>
</feature>
<dbReference type="PANTHER" id="PTHR48225">
    <property type="entry name" value="HORMA DOMAIN-CONTAINING PROTEIN 1"/>
    <property type="match status" value="1"/>
</dbReference>
<name>A0A835W0L5_CHLIN</name>
<dbReference type="InterPro" id="IPR003511">
    <property type="entry name" value="HORMA_dom"/>
</dbReference>
<feature type="region of interest" description="Disordered" evidence="6">
    <location>
        <begin position="574"/>
        <end position="795"/>
    </location>
</feature>
<evidence type="ECO:0000313" key="8">
    <source>
        <dbReference type="EMBL" id="KAG2431756.1"/>
    </source>
</evidence>
<feature type="compositionally biased region" description="Gly residues" evidence="6">
    <location>
        <begin position="136"/>
        <end position="147"/>
    </location>
</feature>
<evidence type="ECO:0000256" key="4">
    <source>
        <dbReference type="ARBA" id="ARBA00023242"/>
    </source>
</evidence>
<feature type="compositionally biased region" description="Basic and acidic residues" evidence="6">
    <location>
        <begin position="703"/>
        <end position="712"/>
    </location>
</feature>
<keyword evidence="5" id="KW-0469">Meiosis</keyword>
<accession>A0A835W0L5</accession>
<feature type="compositionally biased region" description="Low complexity" evidence="6">
    <location>
        <begin position="598"/>
        <end position="609"/>
    </location>
</feature>
<evidence type="ECO:0000256" key="3">
    <source>
        <dbReference type="ARBA" id="ARBA00022454"/>
    </source>
</evidence>
<feature type="compositionally biased region" description="Basic and acidic residues" evidence="6">
    <location>
        <begin position="636"/>
        <end position="655"/>
    </location>
</feature>
<dbReference type="InterPro" id="IPR036570">
    <property type="entry name" value="HORMA_dom_sf"/>
</dbReference>
<evidence type="ECO:0000256" key="1">
    <source>
        <dbReference type="ARBA" id="ARBA00004123"/>
    </source>
</evidence>
<dbReference type="AlphaFoldDB" id="A0A835W0L5"/>